<dbReference type="OrthoDB" id="10253869at2759"/>
<dbReference type="PANTHER" id="PTHR24096">
    <property type="entry name" value="LONG-CHAIN-FATTY-ACID--COA LIGASE"/>
    <property type="match status" value="1"/>
</dbReference>
<dbReference type="Pfam" id="PF13193">
    <property type="entry name" value="AMP-binding_C"/>
    <property type="match status" value="1"/>
</dbReference>
<dbReference type="InterPro" id="IPR045851">
    <property type="entry name" value="AMP-bd_C_sf"/>
</dbReference>
<evidence type="ECO:0000256" key="4">
    <source>
        <dbReference type="ARBA" id="ARBA00022840"/>
    </source>
</evidence>
<evidence type="ECO:0000256" key="5">
    <source>
        <dbReference type="ARBA" id="ARBA00034252"/>
    </source>
</evidence>
<dbReference type="Proteomes" id="UP001085076">
    <property type="component" value="Miscellaneous, Linkage group lg03"/>
</dbReference>
<evidence type="ECO:0000259" key="7">
    <source>
        <dbReference type="Pfam" id="PF13193"/>
    </source>
</evidence>
<dbReference type="GO" id="GO:0009698">
    <property type="term" value="P:phenylpropanoid metabolic process"/>
    <property type="evidence" value="ECO:0007669"/>
    <property type="project" value="UniProtKB-ARBA"/>
</dbReference>
<accession>A0A9D5CP40</accession>
<sequence length="546" mass="58774">MADNKLSNSMDSRSGYSPVTKTFHSVRPHFPLPPVSLPLTVTAYAFSLLPDPLPSHPAFVDATTGVSLSFPDLVSRVRSLASHLRISKGHVAFILCPPSLEIPVLYLALLSIGAVVTPANPVATPSEITHLIDLVGPTIFFATSSSSSKLPRHVTPVLIDSPLFRSFLESGSPSSDPVEIHQSDPAAILFSSGTTGRAKGVVLSHRNIIAVTSPFISILRSSERQHPTVQMLTAPPFHAYGMTYLIKGVILGDTTVVQTESFDPEKMIRAIGRFGVTHLGLVPPALLAIVKVCEEYGDQRPCLGSLEAVTCGAAPLSLAVIKRFNGLFPNVAFSEAYGLTESSGGVFRCVGVEEMGRAAGSCGRLTHHCEAKVVDPETGASLPPGMPGELLLRGPTIMTGYVGDEEATAAVLDSQGWLRTGDLCYIDEDGFLFVVDRLKELIKYKGYQVPPAELEHLLQEHPDVIDAAVIGYPHEEAGQIPIAFILRRPHSTISETQVMDFINNQVAPYKKIRHVSFVNSIPRNAAGKILRKDLMRLATASLNSKL</sequence>
<dbReference type="InterPro" id="IPR020845">
    <property type="entry name" value="AMP-binding_CS"/>
</dbReference>
<organism evidence="8 9">
    <name type="scientific">Dioscorea zingiberensis</name>
    <dbReference type="NCBI Taxonomy" id="325984"/>
    <lineage>
        <taxon>Eukaryota</taxon>
        <taxon>Viridiplantae</taxon>
        <taxon>Streptophyta</taxon>
        <taxon>Embryophyta</taxon>
        <taxon>Tracheophyta</taxon>
        <taxon>Spermatophyta</taxon>
        <taxon>Magnoliopsida</taxon>
        <taxon>Liliopsida</taxon>
        <taxon>Dioscoreales</taxon>
        <taxon>Dioscoreaceae</taxon>
        <taxon>Dioscorea</taxon>
    </lineage>
</organism>
<evidence type="ECO:0000256" key="3">
    <source>
        <dbReference type="ARBA" id="ARBA00022598"/>
    </source>
</evidence>
<dbReference type="InterPro" id="IPR000873">
    <property type="entry name" value="AMP-dep_synth/lig_dom"/>
</dbReference>
<dbReference type="EMBL" id="JAGGNH010000003">
    <property type="protein sequence ID" value="KAJ0976985.1"/>
    <property type="molecule type" value="Genomic_DNA"/>
</dbReference>
<keyword evidence="4" id="KW-0547">Nucleotide-binding</keyword>
<keyword evidence="3" id="KW-0436">Ligase</keyword>
<dbReference type="PROSITE" id="PS00455">
    <property type="entry name" value="AMP_BINDING"/>
    <property type="match status" value="1"/>
</dbReference>
<name>A0A9D5CP40_9LILI</name>
<feature type="domain" description="AMP-binding enzyme C-terminal" evidence="7">
    <location>
        <begin position="453"/>
        <end position="528"/>
    </location>
</feature>
<feature type="domain" description="AMP-dependent synthetase/ligase" evidence="6">
    <location>
        <begin position="54"/>
        <end position="401"/>
    </location>
</feature>
<dbReference type="InterPro" id="IPR042099">
    <property type="entry name" value="ANL_N_sf"/>
</dbReference>
<protein>
    <recommendedName>
        <fullName evidence="2">4-coumarate--CoA ligase</fullName>
        <ecNumber evidence="2">6.2.1.12</ecNumber>
    </recommendedName>
</protein>
<reference evidence="8" key="1">
    <citation type="submission" date="2021-03" db="EMBL/GenBank/DDBJ databases">
        <authorList>
            <person name="Li Z."/>
            <person name="Yang C."/>
        </authorList>
    </citation>
    <scope>NUCLEOTIDE SEQUENCE</scope>
    <source>
        <strain evidence="8">Dzin_1.0</strain>
        <tissue evidence="8">Leaf</tissue>
    </source>
</reference>
<dbReference type="Gene3D" id="3.30.300.30">
    <property type="match status" value="1"/>
</dbReference>
<dbReference type="GO" id="GO:0005524">
    <property type="term" value="F:ATP binding"/>
    <property type="evidence" value="ECO:0007669"/>
    <property type="project" value="UniProtKB-KW"/>
</dbReference>
<dbReference type="GO" id="GO:0016207">
    <property type="term" value="F:4-coumarate-CoA ligase activity"/>
    <property type="evidence" value="ECO:0007669"/>
    <property type="project" value="UniProtKB-EC"/>
</dbReference>
<gene>
    <name evidence="8" type="ORF">J5N97_012459</name>
</gene>
<evidence type="ECO:0000259" key="6">
    <source>
        <dbReference type="Pfam" id="PF00501"/>
    </source>
</evidence>
<reference evidence="8" key="2">
    <citation type="journal article" date="2022" name="Hortic Res">
        <title>The genome of Dioscorea zingiberensis sheds light on the biosynthesis, origin and evolution of the medicinally important diosgenin saponins.</title>
        <authorList>
            <person name="Li Y."/>
            <person name="Tan C."/>
            <person name="Li Z."/>
            <person name="Guo J."/>
            <person name="Li S."/>
            <person name="Chen X."/>
            <person name="Wang C."/>
            <person name="Dai X."/>
            <person name="Yang H."/>
            <person name="Song W."/>
            <person name="Hou L."/>
            <person name="Xu J."/>
            <person name="Tong Z."/>
            <person name="Xu A."/>
            <person name="Yuan X."/>
            <person name="Wang W."/>
            <person name="Yang Q."/>
            <person name="Chen L."/>
            <person name="Sun Z."/>
            <person name="Wang K."/>
            <person name="Pan B."/>
            <person name="Chen J."/>
            <person name="Bao Y."/>
            <person name="Liu F."/>
            <person name="Qi X."/>
            <person name="Gang D.R."/>
            <person name="Wen J."/>
            <person name="Li J."/>
        </authorList>
    </citation>
    <scope>NUCLEOTIDE SEQUENCE</scope>
    <source>
        <strain evidence="8">Dzin_1.0</strain>
    </source>
</reference>
<comment type="similarity">
    <text evidence="1">Belongs to the ATP-dependent AMP-binding enzyme family.</text>
</comment>
<keyword evidence="4" id="KW-0067">ATP-binding</keyword>
<dbReference type="FunFam" id="3.30.300.30:FF:000007">
    <property type="entry name" value="4-coumarate--CoA ligase 2"/>
    <property type="match status" value="1"/>
</dbReference>
<evidence type="ECO:0000256" key="2">
    <source>
        <dbReference type="ARBA" id="ARBA00012959"/>
    </source>
</evidence>
<comment type="caution">
    <text evidence="8">The sequence shown here is derived from an EMBL/GenBank/DDBJ whole genome shotgun (WGS) entry which is preliminary data.</text>
</comment>
<dbReference type="AlphaFoldDB" id="A0A9D5CP40"/>
<dbReference type="Gene3D" id="3.40.50.12780">
    <property type="entry name" value="N-terminal domain of ligase-like"/>
    <property type="match status" value="1"/>
</dbReference>
<dbReference type="Pfam" id="PF00501">
    <property type="entry name" value="AMP-binding"/>
    <property type="match status" value="1"/>
</dbReference>
<evidence type="ECO:0000256" key="1">
    <source>
        <dbReference type="ARBA" id="ARBA00006432"/>
    </source>
</evidence>
<dbReference type="EC" id="6.2.1.12" evidence="2"/>
<dbReference type="CDD" id="cd05904">
    <property type="entry name" value="4CL"/>
    <property type="match status" value="1"/>
</dbReference>
<dbReference type="PANTHER" id="PTHR24096:SF251">
    <property type="entry name" value="4-COUMARATE--COA LIGASE-LIKE 9"/>
    <property type="match status" value="1"/>
</dbReference>
<evidence type="ECO:0000313" key="9">
    <source>
        <dbReference type="Proteomes" id="UP001085076"/>
    </source>
</evidence>
<evidence type="ECO:0000313" key="8">
    <source>
        <dbReference type="EMBL" id="KAJ0976985.1"/>
    </source>
</evidence>
<dbReference type="InterPro" id="IPR025110">
    <property type="entry name" value="AMP-bd_C"/>
</dbReference>
<dbReference type="SUPFAM" id="SSF56801">
    <property type="entry name" value="Acetyl-CoA synthetase-like"/>
    <property type="match status" value="1"/>
</dbReference>
<comment type="catalytic activity">
    <reaction evidence="5">
        <text>(E)-4-coumarate + ATP + CoA = (E)-4-coumaroyl-CoA + AMP + diphosphate</text>
        <dbReference type="Rhea" id="RHEA:19641"/>
        <dbReference type="ChEBI" id="CHEBI:12876"/>
        <dbReference type="ChEBI" id="CHEBI:30616"/>
        <dbReference type="ChEBI" id="CHEBI:33019"/>
        <dbReference type="ChEBI" id="CHEBI:57287"/>
        <dbReference type="ChEBI" id="CHEBI:85008"/>
        <dbReference type="ChEBI" id="CHEBI:456215"/>
        <dbReference type="EC" id="6.2.1.12"/>
    </reaction>
    <physiologicalReaction direction="left-to-right" evidence="5">
        <dbReference type="Rhea" id="RHEA:19642"/>
    </physiologicalReaction>
</comment>
<dbReference type="GO" id="GO:0106290">
    <property type="term" value="F:trans-cinnamate-CoA ligase activity"/>
    <property type="evidence" value="ECO:0007669"/>
    <property type="project" value="UniProtKB-ARBA"/>
</dbReference>
<proteinExistence type="inferred from homology"/>
<keyword evidence="9" id="KW-1185">Reference proteome</keyword>